<feature type="transmembrane region" description="Helical" evidence="1">
    <location>
        <begin position="74"/>
        <end position="93"/>
    </location>
</feature>
<dbReference type="EMBL" id="ML739344">
    <property type="protein sequence ID" value="KAE8349122.1"/>
    <property type="molecule type" value="Genomic_DNA"/>
</dbReference>
<name>A0A5N6YUF8_9EURO</name>
<keyword evidence="3" id="KW-1185">Reference proteome</keyword>
<gene>
    <name evidence="2" type="ORF">BDV28DRAFT_68654</name>
</gene>
<dbReference type="AlphaFoldDB" id="A0A5N6YUF8"/>
<organism evidence="2 3">
    <name type="scientific">Aspergillus coremiiformis</name>
    <dbReference type="NCBI Taxonomy" id="138285"/>
    <lineage>
        <taxon>Eukaryota</taxon>
        <taxon>Fungi</taxon>
        <taxon>Dikarya</taxon>
        <taxon>Ascomycota</taxon>
        <taxon>Pezizomycotina</taxon>
        <taxon>Eurotiomycetes</taxon>
        <taxon>Eurotiomycetidae</taxon>
        <taxon>Eurotiales</taxon>
        <taxon>Aspergillaceae</taxon>
        <taxon>Aspergillus</taxon>
        <taxon>Aspergillus subgen. Circumdati</taxon>
    </lineage>
</organism>
<dbReference type="Proteomes" id="UP000327118">
    <property type="component" value="Unassembled WGS sequence"/>
</dbReference>
<reference evidence="3" key="1">
    <citation type="submission" date="2019-04" db="EMBL/GenBank/DDBJ databases">
        <title>Friends and foes A comparative genomics studyof 23 Aspergillus species from section Flavi.</title>
        <authorList>
            <consortium name="DOE Joint Genome Institute"/>
            <person name="Kjaerbolling I."/>
            <person name="Vesth T."/>
            <person name="Frisvad J.C."/>
            <person name="Nybo J.L."/>
            <person name="Theobald S."/>
            <person name="Kildgaard S."/>
            <person name="Isbrandt T."/>
            <person name="Kuo A."/>
            <person name="Sato A."/>
            <person name="Lyhne E.K."/>
            <person name="Kogle M.E."/>
            <person name="Wiebenga A."/>
            <person name="Kun R.S."/>
            <person name="Lubbers R.J."/>
            <person name="Makela M.R."/>
            <person name="Barry K."/>
            <person name="Chovatia M."/>
            <person name="Clum A."/>
            <person name="Daum C."/>
            <person name="Haridas S."/>
            <person name="He G."/>
            <person name="LaButti K."/>
            <person name="Lipzen A."/>
            <person name="Mondo S."/>
            <person name="Riley R."/>
            <person name="Salamov A."/>
            <person name="Simmons B.A."/>
            <person name="Magnuson J.K."/>
            <person name="Henrissat B."/>
            <person name="Mortensen U.H."/>
            <person name="Larsen T.O."/>
            <person name="Devries R.P."/>
            <person name="Grigoriev I.V."/>
            <person name="Machida M."/>
            <person name="Baker S.E."/>
            <person name="Andersen M.R."/>
        </authorList>
    </citation>
    <scope>NUCLEOTIDE SEQUENCE [LARGE SCALE GENOMIC DNA]</scope>
    <source>
        <strain evidence="3">CBS 553.77</strain>
    </source>
</reference>
<sequence>MIIFLLCYQYSLEFPITVRGVPVTIAIRSHSIPIHDPFGWSILLCILNECNFICFHSCRPGPKEVDTMSTVHDVIAVGMLTLYALIAYCLLAGESWTPWRSVRVS</sequence>
<accession>A0A5N6YUF8</accession>
<keyword evidence="1" id="KW-1133">Transmembrane helix</keyword>
<evidence type="ECO:0000256" key="1">
    <source>
        <dbReference type="SAM" id="Phobius"/>
    </source>
</evidence>
<keyword evidence="1" id="KW-0472">Membrane</keyword>
<evidence type="ECO:0000313" key="3">
    <source>
        <dbReference type="Proteomes" id="UP000327118"/>
    </source>
</evidence>
<evidence type="ECO:0000313" key="2">
    <source>
        <dbReference type="EMBL" id="KAE8349122.1"/>
    </source>
</evidence>
<keyword evidence="1" id="KW-0812">Transmembrane</keyword>
<proteinExistence type="predicted"/>
<protein>
    <submittedName>
        <fullName evidence="2">Uncharacterized protein</fullName>
    </submittedName>
</protein>